<evidence type="ECO:0000313" key="1">
    <source>
        <dbReference type="EMBL" id="KAI3802174.1"/>
    </source>
</evidence>
<keyword evidence="2" id="KW-1185">Reference proteome</keyword>
<gene>
    <name evidence="1" type="ORF">L1987_30304</name>
</gene>
<name>A0ACB9I2G0_9ASTR</name>
<organism evidence="1 2">
    <name type="scientific">Smallanthus sonchifolius</name>
    <dbReference type="NCBI Taxonomy" id="185202"/>
    <lineage>
        <taxon>Eukaryota</taxon>
        <taxon>Viridiplantae</taxon>
        <taxon>Streptophyta</taxon>
        <taxon>Embryophyta</taxon>
        <taxon>Tracheophyta</taxon>
        <taxon>Spermatophyta</taxon>
        <taxon>Magnoliopsida</taxon>
        <taxon>eudicotyledons</taxon>
        <taxon>Gunneridae</taxon>
        <taxon>Pentapetalae</taxon>
        <taxon>asterids</taxon>
        <taxon>campanulids</taxon>
        <taxon>Asterales</taxon>
        <taxon>Asteraceae</taxon>
        <taxon>Asteroideae</taxon>
        <taxon>Heliantheae alliance</taxon>
        <taxon>Millerieae</taxon>
        <taxon>Smallanthus</taxon>
    </lineage>
</organism>
<sequence length="324" mass="36728">MLSTQEFEKAHCSRSSFRSSQRTLFVRESDCSVCPIDFETGDSGPPAIIPFPLPFGLKGIAVLAHLDGLICVCLHETSELVLWNPSTNAYKHLSTPEGHGRYTDIADTVGLYTGPSNDYNVLLVTRTSDVIAAHIYSRNLGTWRKIPFKTKPGFVHTTFYWLPRTLCRETMYFTVCECWVVGRNLLIAFDTTTEQLKEISFPRVPPAGIFHGVLVNVRDSLQMVLTTGMHGMSLGIWTLQGDHWVNLLFAPHIPPVPLSLWLSITHYMTNGRWFIMAGQRNFMKSHWRRSRWTVSTQSLGSAAMKALFLARRLSRKRFDLLGTF</sequence>
<reference evidence="1 2" key="2">
    <citation type="journal article" date="2022" name="Mol. Ecol. Resour.">
        <title>The genomes of chicory, endive, great burdock and yacon provide insights into Asteraceae paleo-polyploidization history and plant inulin production.</title>
        <authorList>
            <person name="Fan W."/>
            <person name="Wang S."/>
            <person name="Wang H."/>
            <person name="Wang A."/>
            <person name="Jiang F."/>
            <person name="Liu H."/>
            <person name="Zhao H."/>
            <person name="Xu D."/>
            <person name="Zhang Y."/>
        </authorList>
    </citation>
    <scope>NUCLEOTIDE SEQUENCE [LARGE SCALE GENOMIC DNA]</scope>
    <source>
        <strain evidence="2">cv. Yunnan</strain>
        <tissue evidence="1">Leaves</tissue>
    </source>
</reference>
<proteinExistence type="predicted"/>
<reference evidence="2" key="1">
    <citation type="journal article" date="2022" name="Mol. Ecol. Resour.">
        <title>The genomes of chicory, endive, great burdock and yacon provide insights into Asteraceae palaeo-polyploidization history and plant inulin production.</title>
        <authorList>
            <person name="Fan W."/>
            <person name="Wang S."/>
            <person name="Wang H."/>
            <person name="Wang A."/>
            <person name="Jiang F."/>
            <person name="Liu H."/>
            <person name="Zhao H."/>
            <person name="Xu D."/>
            <person name="Zhang Y."/>
        </authorList>
    </citation>
    <scope>NUCLEOTIDE SEQUENCE [LARGE SCALE GENOMIC DNA]</scope>
    <source>
        <strain evidence="2">cv. Yunnan</strain>
    </source>
</reference>
<accession>A0ACB9I2G0</accession>
<dbReference type="Proteomes" id="UP001056120">
    <property type="component" value="Linkage Group LG10"/>
</dbReference>
<dbReference type="EMBL" id="CM042027">
    <property type="protein sequence ID" value="KAI3802174.1"/>
    <property type="molecule type" value="Genomic_DNA"/>
</dbReference>
<protein>
    <submittedName>
        <fullName evidence="1">Uncharacterized protein</fullName>
    </submittedName>
</protein>
<comment type="caution">
    <text evidence="1">The sequence shown here is derived from an EMBL/GenBank/DDBJ whole genome shotgun (WGS) entry which is preliminary data.</text>
</comment>
<evidence type="ECO:0000313" key="2">
    <source>
        <dbReference type="Proteomes" id="UP001056120"/>
    </source>
</evidence>